<evidence type="ECO:0000256" key="1">
    <source>
        <dbReference type="SAM" id="MobiDB-lite"/>
    </source>
</evidence>
<evidence type="ECO:0000313" key="3">
    <source>
        <dbReference type="Proteomes" id="UP000299102"/>
    </source>
</evidence>
<dbReference type="AlphaFoldDB" id="A0A4C1UF70"/>
<accession>A0A4C1UF70</accession>
<proteinExistence type="predicted"/>
<organism evidence="2 3">
    <name type="scientific">Eumeta variegata</name>
    <name type="common">Bagworm moth</name>
    <name type="synonym">Eumeta japonica</name>
    <dbReference type="NCBI Taxonomy" id="151549"/>
    <lineage>
        <taxon>Eukaryota</taxon>
        <taxon>Metazoa</taxon>
        <taxon>Ecdysozoa</taxon>
        <taxon>Arthropoda</taxon>
        <taxon>Hexapoda</taxon>
        <taxon>Insecta</taxon>
        <taxon>Pterygota</taxon>
        <taxon>Neoptera</taxon>
        <taxon>Endopterygota</taxon>
        <taxon>Lepidoptera</taxon>
        <taxon>Glossata</taxon>
        <taxon>Ditrysia</taxon>
        <taxon>Tineoidea</taxon>
        <taxon>Psychidae</taxon>
        <taxon>Oiketicinae</taxon>
        <taxon>Eumeta</taxon>
    </lineage>
</organism>
<sequence>MLTAAGSEYRPRARAPRPGIPMSQRERRQLLRILYATDARPCGRPLTWKMHEGRRFIISSITKLKHSLCASESTSLPDIANALTITPVNCSQHSLLTPKPHRAGVEGMKSKTFENICVRALLIAKPATDARECSSTGAVKVCHRREIRVITFDSLSFTLGLSREAIFAGPEPVPKRPYRIRALRRLPKLSFELRWRSK</sequence>
<protein>
    <submittedName>
        <fullName evidence="2">Uncharacterized protein</fullName>
    </submittedName>
</protein>
<dbReference type="EMBL" id="BGZK01000165">
    <property type="protein sequence ID" value="GBP24780.1"/>
    <property type="molecule type" value="Genomic_DNA"/>
</dbReference>
<gene>
    <name evidence="2" type="ORF">EVAR_79627_1</name>
</gene>
<keyword evidence="3" id="KW-1185">Reference proteome</keyword>
<reference evidence="2 3" key="1">
    <citation type="journal article" date="2019" name="Commun. Biol.">
        <title>The bagworm genome reveals a unique fibroin gene that provides high tensile strength.</title>
        <authorList>
            <person name="Kono N."/>
            <person name="Nakamura H."/>
            <person name="Ohtoshi R."/>
            <person name="Tomita M."/>
            <person name="Numata K."/>
            <person name="Arakawa K."/>
        </authorList>
    </citation>
    <scope>NUCLEOTIDE SEQUENCE [LARGE SCALE GENOMIC DNA]</scope>
</reference>
<comment type="caution">
    <text evidence="2">The sequence shown here is derived from an EMBL/GenBank/DDBJ whole genome shotgun (WGS) entry which is preliminary data.</text>
</comment>
<dbReference type="Proteomes" id="UP000299102">
    <property type="component" value="Unassembled WGS sequence"/>
</dbReference>
<feature type="region of interest" description="Disordered" evidence="1">
    <location>
        <begin position="1"/>
        <end position="23"/>
    </location>
</feature>
<evidence type="ECO:0000313" key="2">
    <source>
        <dbReference type="EMBL" id="GBP24780.1"/>
    </source>
</evidence>
<name>A0A4C1UF70_EUMVA</name>